<organism evidence="2 3">
    <name type="scientific">Fragilariopsis cylindrus CCMP1102</name>
    <dbReference type="NCBI Taxonomy" id="635003"/>
    <lineage>
        <taxon>Eukaryota</taxon>
        <taxon>Sar</taxon>
        <taxon>Stramenopiles</taxon>
        <taxon>Ochrophyta</taxon>
        <taxon>Bacillariophyta</taxon>
        <taxon>Bacillariophyceae</taxon>
        <taxon>Bacillariophycidae</taxon>
        <taxon>Bacillariales</taxon>
        <taxon>Bacillariaceae</taxon>
        <taxon>Fragilariopsis</taxon>
    </lineage>
</organism>
<gene>
    <name evidence="2" type="ORF">FRACYDRAFT_236653</name>
</gene>
<protein>
    <submittedName>
        <fullName evidence="2">Uncharacterized protein</fullName>
    </submittedName>
</protein>
<feature type="region of interest" description="Disordered" evidence="1">
    <location>
        <begin position="197"/>
        <end position="225"/>
    </location>
</feature>
<dbReference type="EMBL" id="KV784356">
    <property type="protein sequence ID" value="OEU18376.1"/>
    <property type="molecule type" value="Genomic_DNA"/>
</dbReference>
<keyword evidence="3" id="KW-1185">Reference proteome</keyword>
<evidence type="ECO:0000256" key="1">
    <source>
        <dbReference type="SAM" id="MobiDB-lite"/>
    </source>
</evidence>
<dbReference type="KEGG" id="fcy:FRACYDRAFT_236653"/>
<sequence length="270" mass="29688">MASTPLPLPLPPPLRQVTIPSGTLLGFKACPGNDAKRLLKHASIDPGESVSLWSGIYVQLSLAQAIHYVSNQYERGEDTCCICTIVTKQPLNVAISEDPLMADVSISSTDKAGRILWALEETPLDVLGFRRISGEYHESVVGFFGSHDCALCLLDCETYELALPHALFTENRFHFETVLVFPKSTLIPGGVIGGMEFLPDSGDDDNDKDVDPQQRQQQRRVDRRAVHEALPTLGRSELADAASLGSILEERFETHNLLPSVRADWLPQTP</sequence>
<evidence type="ECO:0000313" key="3">
    <source>
        <dbReference type="Proteomes" id="UP000095751"/>
    </source>
</evidence>
<proteinExistence type="predicted"/>
<dbReference type="AlphaFoldDB" id="A0A1E7FJN6"/>
<dbReference type="InParanoid" id="A0A1E7FJN6"/>
<accession>A0A1E7FJN6</accession>
<evidence type="ECO:0000313" key="2">
    <source>
        <dbReference type="EMBL" id="OEU18376.1"/>
    </source>
</evidence>
<reference evidence="2 3" key="1">
    <citation type="submission" date="2016-09" db="EMBL/GenBank/DDBJ databases">
        <title>Extensive genetic diversity and differential bi-allelic expression allows diatom success in the polar Southern Ocean.</title>
        <authorList>
            <consortium name="DOE Joint Genome Institute"/>
            <person name="Mock T."/>
            <person name="Otillar R.P."/>
            <person name="Strauss J."/>
            <person name="Dupont C."/>
            <person name="Frickenhaus S."/>
            <person name="Maumus F."/>
            <person name="Mcmullan M."/>
            <person name="Sanges R."/>
            <person name="Schmutz J."/>
            <person name="Toseland A."/>
            <person name="Valas R."/>
            <person name="Veluchamy A."/>
            <person name="Ward B.J."/>
            <person name="Allen A."/>
            <person name="Barry K."/>
            <person name="Falciatore A."/>
            <person name="Ferrante M."/>
            <person name="Fortunato A.E."/>
            <person name="Gloeckner G."/>
            <person name="Gruber A."/>
            <person name="Hipkin R."/>
            <person name="Janech M."/>
            <person name="Kroth P."/>
            <person name="Leese F."/>
            <person name="Lindquist E."/>
            <person name="Lyon B.R."/>
            <person name="Martin J."/>
            <person name="Mayer C."/>
            <person name="Parker M."/>
            <person name="Quesneville H."/>
            <person name="Raymond J."/>
            <person name="Uhlig C."/>
            <person name="Valentin K.U."/>
            <person name="Worden A.Z."/>
            <person name="Armbrust E.V."/>
            <person name="Bowler C."/>
            <person name="Green B."/>
            <person name="Moulton V."/>
            <person name="Van Oosterhout C."/>
            <person name="Grigoriev I."/>
        </authorList>
    </citation>
    <scope>NUCLEOTIDE SEQUENCE [LARGE SCALE GENOMIC DNA]</scope>
    <source>
        <strain evidence="2 3">CCMP1102</strain>
    </source>
</reference>
<dbReference type="Proteomes" id="UP000095751">
    <property type="component" value="Unassembled WGS sequence"/>
</dbReference>
<dbReference type="OrthoDB" id="2158423at2759"/>
<name>A0A1E7FJN6_9STRA</name>